<gene>
    <name evidence="2" type="ORF">PODLI_1B039848</name>
</gene>
<dbReference type="AlphaFoldDB" id="A0AA35LNT1"/>
<reference evidence="2" key="1">
    <citation type="submission" date="2022-12" db="EMBL/GenBank/DDBJ databases">
        <authorList>
            <person name="Alioto T."/>
            <person name="Alioto T."/>
            <person name="Gomez Garrido J."/>
        </authorList>
    </citation>
    <scope>NUCLEOTIDE SEQUENCE</scope>
</reference>
<sequence length="50" mass="5055">MAAPLPVTAPGNSKASEERGCKRITAAMETSRCGASKVAPPAERNAPESG</sequence>
<proteinExistence type="predicted"/>
<keyword evidence="3" id="KW-1185">Reference proteome</keyword>
<evidence type="ECO:0000256" key="1">
    <source>
        <dbReference type="SAM" id="MobiDB-lite"/>
    </source>
</evidence>
<dbReference type="Proteomes" id="UP001178461">
    <property type="component" value="Chromosome W"/>
</dbReference>
<protein>
    <submittedName>
        <fullName evidence="2">Uncharacterized protein</fullName>
    </submittedName>
</protein>
<organism evidence="2 3">
    <name type="scientific">Podarcis lilfordi</name>
    <name type="common">Lilford's wall lizard</name>
    <dbReference type="NCBI Taxonomy" id="74358"/>
    <lineage>
        <taxon>Eukaryota</taxon>
        <taxon>Metazoa</taxon>
        <taxon>Chordata</taxon>
        <taxon>Craniata</taxon>
        <taxon>Vertebrata</taxon>
        <taxon>Euteleostomi</taxon>
        <taxon>Lepidosauria</taxon>
        <taxon>Squamata</taxon>
        <taxon>Bifurcata</taxon>
        <taxon>Unidentata</taxon>
        <taxon>Episquamata</taxon>
        <taxon>Laterata</taxon>
        <taxon>Lacertibaenia</taxon>
        <taxon>Lacertidae</taxon>
        <taxon>Podarcis</taxon>
    </lineage>
</organism>
<evidence type="ECO:0000313" key="2">
    <source>
        <dbReference type="EMBL" id="CAI5799347.1"/>
    </source>
</evidence>
<evidence type="ECO:0000313" key="3">
    <source>
        <dbReference type="Proteomes" id="UP001178461"/>
    </source>
</evidence>
<dbReference type="EMBL" id="OX395145">
    <property type="protein sequence ID" value="CAI5799347.1"/>
    <property type="molecule type" value="Genomic_DNA"/>
</dbReference>
<name>A0AA35LNT1_9SAUR</name>
<feature type="region of interest" description="Disordered" evidence="1">
    <location>
        <begin position="1"/>
        <end position="50"/>
    </location>
</feature>
<accession>A0AA35LNT1</accession>